<dbReference type="InterPro" id="IPR023885">
    <property type="entry name" value="4Fe4S-binding_SPASM_dom"/>
</dbReference>
<dbReference type="Gene3D" id="3.20.20.70">
    <property type="entry name" value="Aldolase class I"/>
    <property type="match status" value="1"/>
</dbReference>
<keyword evidence="3" id="KW-0408">Iron</keyword>
<evidence type="ECO:0000313" key="8">
    <source>
        <dbReference type="Proteomes" id="UP000318720"/>
    </source>
</evidence>
<name>A0AAE9B0E0_9ACTN</name>
<dbReference type="InterPro" id="IPR050377">
    <property type="entry name" value="Radical_SAM_PqqE_MftC-like"/>
</dbReference>
<dbReference type="CDD" id="cd21109">
    <property type="entry name" value="SPASM"/>
    <property type="match status" value="1"/>
</dbReference>
<sequence>MTIAPEAPTTPTPLTFLELEITGRCQLTCSSHCYAEAGPTKDHGTMTGEDWRRVIDEAAAIGVETVQFIGGEPTLHPEFTALVRYALEAGVRVQVFSNLYRVRAEHWELYEHPRVTLGTSYYSDDPAEHDAITGRKGSHDSTRANIIEAVRRGIRVKVGIIHMRDGQRSEEARAEMAGLGVARVHIDQVRGVGNAAKTMIPSTSSLCGRCADGKAAILPDGKVTPCVLGRFLPSGDVKAGSLAQVFAGEEWARVAASIPRRHRGGCAPDTCTPNEDSCMPSPGVTQGVMRGCNPDNDSDDCAPAETDACEPAYD</sequence>
<evidence type="ECO:0000256" key="2">
    <source>
        <dbReference type="ARBA" id="ARBA00022723"/>
    </source>
</evidence>
<dbReference type="Pfam" id="PF04055">
    <property type="entry name" value="Radical_SAM"/>
    <property type="match status" value="1"/>
</dbReference>
<dbReference type="GO" id="GO:0046872">
    <property type="term" value="F:metal ion binding"/>
    <property type="evidence" value="ECO:0007669"/>
    <property type="project" value="UniProtKB-KW"/>
</dbReference>
<dbReference type="SUPFAM" id="SSF102114">
    <property type="entry name" value="Radical SAM enzymes"/>
    <property type="match status" value="1"/>
</dbReference>
<gene>
    <name evidence="7" type="ORF">Sipo8835_14545</name>
</gene>
<comment type="caution">
    <text evidence="7">The sequence shown here is derived from an EMBL/GenBank/DDBJ whole genome shotgun (WGS) entry which is preliminary data.</text>
</comment>
<dbReference type="AlphaFoldDB" id="A0AAE9B0E0"/>
<accession>A0AAE9B0E0</accession>
<dbReference type="Pfam" id="PF13186">
    <property type="entry name" value="SPASM"/>
    <property type="match status" value="1"/>
</dbReference>
<evidence type="ECO:0000256" key="4">
    <source>
        <dbReference type="ARBA" id="ARBA00023014"/>
    </source>
</evidence>
<dbReference type="PROSITE" id="PS51918">
    <property type="entry name" value="RADICAL_SAM"/>
    <property type="match status" value="1"/>
</dbReference>
<feature type="domain" description="Radical SAM core" evidence="6">
    <location>
        <begin position="9"/>
        <end position="236"/>
    </location>
</feature>
<evidence type="ECO:0000256" key="3">
    <source>
        <dbReference type="ARBA" id="ARBA00023004"/>
    </source>
</evidence>
<evidence type="ECO:0000313" key="7">
    <source>
        <dbReference type="EMBL" id="TQE34756.1"/>
    </source>
</evidence>
<reference evidence="7 8" key="1">
    <citation type="submission" date="2019-03" db="EMBL/GenBank/DDBJ databases">
        <title>Comparative genomic analyses of the sweetpotato soil rot pathogen, Streptomyces ipomoeae.</title>
        <authorList>
            <person name="Ruschel Soares N."/>
            <person name="Badger J.H."/>
            <person name="Huguet-Tapia J.C."/>
            <person name="Clark C.A."/>
            <person name="Pettis G.S."/>
        </authorList>
    </citation>
    <scope>NUCLEOTIDE SEQUENCE [LARGE SCALE GENOMIC DNA]</scope>
    <source>
        <strain evidence="7 8">88-35</strain>
    </source>
</reference>
<dbReference type="SFLD" id="SFLDG01386">
    <property type="entry name" value="main_SPASM_domain-containing"/>
    <property type="match status" value="1"/>
</dbReference>
<dbReference type="InterPro" id="IPR058240">
    <property type="entry name" value="rSAM_sf"/>
</dbReference>
<protein>
    <submittedName>
        <fullName evidence="7">Radical SAM protein</fullName>
    </submittedName>
</protein>
<dbReference type="GO" id="GO:0003824">
    <property type="term" value="F:catalytic activity"/>
    <property type="evidence" value="ECO:0007669"/>
    <property type="project" value="InterPro"/>
</dbReference>
<dbReference type="SFLD" id="SFLDG01216">
    <property type="entry name" value="thioether_bond_formation_requi"/>
    <property type="match status" value="1"/>
</dbReference>
<evidence type="ECO:0000256" key="1">
    <source>
        <dbReference type="ARBA" id="ARBA00022691"/>
    </source>
</evidence>
<proteinExistence type="predicted"/>
<dbReference type="EMBL" id="SPAZ01000124">
    <property type="protein sequence ID" value="TQE34756.1"/>
    <property type="molecule type" value="Genomic_DNA"/>
</dbReference>
<keyword evidence="4" id="KW-0411">Iron-sulfur</keyword>
<dbReference type="PANTHER" id="PTHR11228:SF7">
    <property type="entry name" value="PQQA PEPTIDE CYCLASE"/>
    <property type="match status" value="1"/>
</dbReference>
<dbReference type="PANTHER" id="PTHR11228">
    <property type="entry name" value="RADICAL SAM DOMAIN PROTEIN"/>
    <property type="match status" value="1"/>
</dbReference>
<organism evidence="7 8">
    <name type="scientific">Streptomyces ipomoeae</name>
    <dbReference type="NCBI Taxonomy" id="103232"/>
    <lineage>
        <taxon>Bacteria</taxon>
        <taxon>Bacillati</taxon>
        <taxon>Actinomycetota</taxon>
        <taxon>Actinomycetes</taxon>
        <taxon>Kitasatosporales</taxon>
        <taxon>Streptomycetaceae</taxon>
        <taxon>Streptomyces</taxon>
    </lineage>
</organism>
<dbReference type="CDD" id="cd01335">
    <property type="entry name" value="Radical_SAM"/>
    <property type="match status" value="1"/>
</dbReference>
<dbReference type="SFLD" id="SFLDG01067">
    <property type="entry name" value="SPASM/twitch_domain_containing"/>
    <property type="match status" value="1"/>
</dbReference>
<dbReference type="RefSeq" id="WP_141582325.1">
    <property type="nucleotide sequence ID" value="NZ_JARAVA010001058.1"/>
</dbReference>
<dbReference type="SFLD" id="SFLDF00365">
    <property type="entry name" value="thuricin_CD_(TrnCD-like)"/>
    <property type="match status" value="1"/>
</dbReference>
<keyword evidence="2" id="KW-0479">Metal-binding</keyword>
<evidence type="ECO:0000259" key="6">
    <source>
        <dbReference type="PROSITE" id="PS51918"/>
    </source>
</evidence>
<evidence type="ECO:0000256" key="5">
    <source>
        <dbReference type="SAM" id="MobiDB-lite"/>
    </source>
</evidence>
<keyword evidence="1" id="KW-0949">S-adenosyl-L-methionine</keyword>
<feature type="region of interest" description="Disordered" evidence="5">
    <location>
        <begin position="295"/>
        <end position="314"/>
    </location>
</feature>
<dbReference type="SFLD" id="SFLDS00029">
    <property type="entry name" value="Radical_SAM"/>
    <property type="match status" value="1"/>
</dbReference>
<dbReference type="Proteomes" id="UP000318720">
    <property type="component" value="Unassembled WGS sequence"/>
</dbReference>
<dbReference type="InterPro" id="IPR013785">
    <property type="entry name" value="Aldolase_TIM"/>
</dbReference>
<dbReference type="GO" id="GO:0051536">
    <property type="term" value="F:iron-sulfur cluster binding"/>
    <property type="evidence" value="ECO:0007669"/>
    <property type="project" value="UniProtKB-KW"/>
</dbReference>
<dbReference type="InterPro" id="IPR007197">
    <property type="entry name" value="rSAM"/>
</dbReference>